<reference evidence="4" key="1">
    <citation type="submission" date="2022-03" db="EMBL/GenBank/DDBJ databases">
        <authorList>
            <person name="Martin C."/>
        </authorList>
    </citation>
    <scope>NUCLEOTIDE SEQUENCE</scope>
</reference>
<dbReference type="InterPro" id="IPR001375">
    <property type="entry name" value="Peptidase_S9_cat"/>
</dbReference>
<evidence type="ECO:0000256" key="2">
    <source>
        <dbReference type="RuleBase" id="RU368024"/>
    </source>
</evidence>
<feature type="domain" description="Peptidase S9 prolyl oligopeptidase catalytic" evidence="3">
    <location>
        <begin position="429"/>
        <end position="633"/>
    </location>
</feature>
<protein>
    <recommendedName>
        <fullName evidence="2">Prolyl endopeptidase</fullName>
        <ecNumber evidence="2">3.4.21.-</ecNumber>
    </recommendedName>
</protein>
<keyword evidence="5" id="KW-1185">Reference proteome</keyword>
<accession>A0A8S4N0K0</accession>
<evidence type="ECO:0000256" key="1">
    <source>
        <dbReference type="ARBA" id="ARBA00005228"/>
    </source>
</evidence>
<comment type="caution">
    <text evidence="4">The sequence shown here is derived from an EMBL/GenBank/DDBJ whole genome shotgun (WGS) entry which is preliminary data.</text>
</comment>
<dbReference type="Gene3D" id="2.120.10.30">
    <property type="entry name" value="TolB, C-terminal domain"/>
    <property type="match status" value="1"/>
</dbReference>
<dbReference type="GO" id="GO:0006508">
    <property type="term" value="P:proteolysis"/>
    <property type="evidence" value="ECO:0007669"/>
    <property type="project" value="UniProtKB-KW"/>
</dbReference>
<dbReference type="InterPro" id="IPR002470">
    <property type="entry name" value="Peptidase_S9A"/>
</dbReference>
<name>A0A8S4N0K0_OWEFU</name>
<dbReference type="InterPro" id="IPR029058">
    <property type="entry name" value="AB_hydrolase_fold"/>
</dbReference>
<dbReference type="InterPro" id="IPR011042">
    <property type="entry name" value="6-blade_b-propeller_TolB-like"/>
</dbReference>
<dbReference type="PANTHER" id="PTHR43056:SF5">
    <property type="entry name" value="PEPTIDASE S9 PROLYL OLIGOPEPTIDASE CATALYTIC DOMAIN-CONTAINING PROTEIN"/>
    <property type="match status" value="1"/>
</dbReference>
<proteinExistence type="inferred from homology"/>
<dbReference type="GO" id="GO:0004252">
    <property type="term" value="F:serine-type endopeptidase activity"/>
    <property type="evidence" value="ECO:0007669"/>
    <property type="project" value="UniProtKB-UniRule"/>
</dbReference>
<keyword evidence="2" id="KW-0378">Hydrolase</keyword>
<dbReference type="PRINTS" id="PR00862">
    <property type="entry name" value="PROLIGOPTASE"/>
</dbReference>
<dbReference type="AlphaFoldDB" id="A0A8S4N0K0"/>
<organism evidence="4 5">
    <name type="scientific">Owenia fusiformis</name>
    <name type="common">Polychaete worm</name>
    <dbReference type="NCBI Taxonomy" id="6347"/>
    <lineage>
        <taxon>Eukaryota</taxon>
        <taxon>Metazoa</taxon>
        <taxon>Spiralia</taxon>
        <taxon>Lophotrochozoa</taxon>
        <taxon>Annelida</taxon>
        <taxon>Polychaeta</taxon>
        <taxon>Sedentaria</taxon>
        <taxon>Canalipalpata</taxon>
        <taxon>Sabellida</taxon>
        <taxon>Oweniida</taxon>
        <taxon>Oweniidae</taxon>
        <taxon>Owenia</taxon>
    </lineage>
</organism>
<dbReference type="OrthoDB" id="16520at2759"/>
<dbReference type="Pfam" id="PF00326">
    <property type="entry name" value="Peptidase_S9"/>
    <property type="match status" value="1"/>
</dbReference>
<keyword evidence="2" id="KW-0720">Serine protease</keyword>
<keyword evidence="2" id="KW-0645">Protease</keyword>
<dbReference type="EMBL" id="CAIIXF020000001">
    <property type="protein sequence ID" value="CAH1774644.1"/>
    <property type="molecule type" value="Genomic_DNA"/>
</dbReference>
<dbReference type="EC" id="3.4.21.-" evidence="2"/>
<dbReference type="SUPFAM" id="SSF53474">
    <property type="entry name" value="alpha/beta-Hydrolases"/>
    <property type="match status" value="1"/>
</dbReference>
<evidence type="ECO:0000313" key="4">
    <source>
        <dbReference type="EMBL" id="CAH1774644.1"/>
    </source>
</evidence>
<gene>
    <name evidence="4" type="ORF">OFUS_LOCUS2065</name>
</gene>
<dbReference type="InterPro" id="IPR050585">
    <property type="entry name" value="Xaa-Pro_dipeptidyl-ppase/CocE"/>
</dbReference>
<evidence type="ECO:0000259" key="3">
    <source>
        <dbReference type="Pfam" id="PF00326"/>
    </source>
</evidence>
<dbReference type="PANTHER" id="PTHR43056">
    <property type="entry name" value="PEPTIDASE S9 PROLYL OLIGOPEPTIDASE"/>
    <property type="match status" value="1"/>
</dbReference>
<dbReference type="SUPFAM" id="SSF69304">
    <property type="entry name" value="Tricorn protease N-terminal domain"/>
    <property type="match status" value="1"/>
</dbReference>
<comment type="similarity">
    <text evidence="1 2">Belongs to the peptidase S9A family.</text>
</comment>
<evidence type="ECO:0000313" key="5">
    <source>
        <dbReference type="Proteomes" id="UP000749559"/>
    </source>
</evidence>
<dbReference type="Gene3D" id="3.40.50.1820">
    <property type="entry name" value="alpha/beta hydrolase"/>
    <property type="match status" value="1"/>
</dbReference>
<sequence length="649" mass="74001">MFNHTMLTEEYGAWKSPITSEIVNDRRIVFKEVVNDPTMPDRIYWSELRFKAGGRFIVCSKDKGNPNETCYTDSKHSARSIVNGYGGGALLVYNSTIYFVNYRDQKVYRQKVPNGKAEVLVNSSKIYHADGSISPQLNRIFYVREDNSVRPVITTISKVDLATGKETIIIEGADFYSSPRVSPDGKKIAWVEWNFPNMPWDNTSLYTAELSNSGSIVENTIFRVSADGESAIEPKWSPQNELYYISDKTNWWNLYRVLEDGTSKIVLKRDKEACQPPWRFHMNYYDFYKRKIISTYDRYLQMIDMDTGDVQDIPTDYRTHVRLQASSSGDVYLRAEHSTNTEALLRINITTLEVSVVKKSQILDFGPGYISQPREIEFPTGDNNTEVAYGYYYPPTNRDCLGPRGSKPPLVIKVHGGPTVATRDSFLMLFQFWTSRGWAVFDVNYRGSTGYGREYRQKLYKNWGVYDVEDIVKGALHIVKLGLADREKLAISGGSAGGYVVLSALTFYPEIFRAGASYYGISDMELLVGQTHKFESRYVDMLIGPWPEANQTYYERSPVYFADNLNAPIIFFHGEKDWFVPVNQAEIMYNALLAKNKTTSLTIFPDEGHGFVKAGNKNAALDGENYFFSKVFGYENMDCDKGKLPIDNL</sequence>
<dbReference type="Proteomes" id="UP000749559">
    <property type="component" value="Unassembled WGS sequence"/>
</dbReference>